<dbReference type="GO" id="GO:0004523">
    <property type="term" value="F:RNA-DNA hybrid ribonuclease activity"/>
    <property type="evidence" value="ECO:0007669"/>
    <property type="project" value="UniProtKB-EC"/>
</dbReference>
<keyword evidence="6" id="KW-1185">Reference proteome</keyword>
<feature type="domain" description="Reverse transcriptase" evidence="4">
    <location>
        <begin position="2038"/>
        <end position="2260"/>
    </location>
</feature>
<dbReference type="EC" id="3.1.26.4" evidence="2"/>
<evidence type="ECO:0000313" key="6">
    <source>
        <dbReference type="Proteomes" id="UP001274896"/>
    </source>
</evidence>
<keyword evidence="3" id="KW-0175">Coiled coil</keyword>
<dbReference type="InterPro" id="IPR043128">
    <property type="entry name" value="Rev_trsase/Diguanyl_cyclase"/>
</dbReference>
<dbReference type="PANTHER" id="PTHR47331">
    <property type="entry name" value="PHD-TYPE DOMAIN-CONTAINING PROTEIN"/>
    <property type="match status" value="1"/>
</dbReference>
<sequence>MERRKVDILCVQETRWKGSKACSIGAGFKLFYYGVDSKRNGVGVVLKEEFVRNVLEVKRVSDRVMSLKLEIEGVMLNVVSGYAPQARAKLEAARAKAEFLKKESEILIEKAQLKVMEARMEASLSALKHESEVAAALAEAKVLEAAAESELGERISDVREISDRTHDYVMHQSQLELSPPVGDEPYQTPLEPIVHMLKPETPQRGHRLTAWDVRDSYNKPDTESIMQQPQRSVQIPSHKFQAPPFTSSPCKTTPQPSFNNDTNVSEIARYLARRELVNSGLFKFDDRPENYWAWKSSFANAIEGNPDTGLRKAWERLEDCYGSPEIIEKSLFDRIDSFPKISNKDAKKLRELGDLLQEVESAKHEGYLPGLTYLDTARGVAPIVDKLPYSLQEKWMAQGSQYKTVHQVAFPPFSFFCDFICREARTRNDPSFALASGINSVLKLEQPVKRQVKSPVYAHKTEVSSGTVRQTSSSNCESDDVDKTCPIHKKPHPLKRCRGFRSKPLDERKTFLKEKGVCYRCCATTTHLARDCKVAIKCKECSSDAHVAALHPGLPPLTLSEHGGEGEIDRPQPAVTSKCTEVCGYGKNSRSCSKICLAKVYPASRPEEVIKLYVILDDQSNRSLARTKFFDLLHVKGESSTYTLRTCAGVTETAGRRATGFIIESLDGATKPLPEVSLARDDFIFDDYVIGDTIFKRSKDDSKVGLSIEDRHFLDIMDREMFMDESNSWVAPLRFRTPRQRLPNNRDQALTRLSSLLRTLKKKPEMKSHFVTFMQNIFDRDHAEVAPPLREGQECWYLPIFGVYHPQKPGQIRVVFDSSAQKQGISLNDVLLSGPDLNNSLLGVLLRFRRELVAVTADIEQMFHSFIVKEEDRDFLRFLWFKENDTSKEIIEYRMRVHVFGNSPSPAVAIYGLRRAAAYDEKEYGSDAKRFVEREFYVDDGLLSTPTAAEAIDLLTRTKEMLATSNLRLHKFVSNSKEVMDAFPIEDHAKGLKDLNLEVDPTPIQRSLGLSWDVKRDVFTFHVTDIKKPFTRRGILATVNSLFDPLGFVAPIIIEGKFLLRELSGEALDWDSPLPEEKEEAWNAWRKSLQDLKRLEIPRPYIHTTLSTALRKELHIFSDASVRAIAAVAYLRVINEEGACHTGFVLGKAKLAPQAAHTIPRLELGAAVLAAELAETIINELDFSLDAVEFYTDSRVVLGYIYNQTRRFYVYVPNRVQRIRKVSSPTQWHYVSTKHNPADHATRSVSSALLSTTTWLTGPTFLLQVHQNLPLEEEFDLIGPELDVEVRPLVTTLSTDDSHLECQRFERFSSWRSLVRAIASLIHVAQTYKSSDDTERTCRSWHYCAKPRTVKELLQAEEVVIKSVQRRAYQEELTCIAKGNDIPRYSALRKLNPYIDSRGLLRIGGRLKNATLDLKEKFPLIIPGCSHAAKLLVEHYHDRVKHQGRVFTESAIRNAGYWIVGVKKLINSILHKCVMCNKLRGKITEQKMADLPIDRLSTEPPFTYVGLDVFGPWTVVARRTRGGQAQSKRWAVLFTCMSTRAIHIELIDCMDSSTFINALRRFFALRGPAKQIRSDCGTNFVGACKELEIVLTDSQQPSVKRYLGGEGCSWVFNPPHASHMGGAWERMMLQQISPSCLTHEVLSTLMAEVIGIVNSRPLVPISPDPDSPFLLTPAMLLTQKGHSVLSPPGDFKETDLHRQQWRQVQHLANTFWSRWRHEYLTTLQSRSKWQREQRNLREGDVVLLKDAQAKRNEWPMALVTKIFTSSDGKFCVDETRIWDRIGDEEVMGKFGVKERNLEGQMVVDFAKRMDMAVVNTYFQKKEENRVTYKSRAEVIRETGRKVLGVSSGRRKEDKETWWWNEEVQDSIQRKRLAKKKWNMDRTEENRQEYKDLQCRVKREVSKAKQKAYDELYTRLDTREGQKDLYRLARQRDRDEKDVQQVRVIKDRDGRVLTSEESVQKRWKEYFEELMNEENEREKRVEGVNSVAQKVDKIRKDEVRKALKRMKSGKAVGPDDIPVEVWTCLGEAAVEFLTTLFNRVLESERMPEEWRRSVLMPIFKNKGDVQSCSNYRGIKLMSHAMKLWERVVEARLRKVVEICEQQYGFMLRNSKTDAIFALKILMEKYRDGQRELHCVFVDLEKAYNRVPREELWYCMRKSGVAEKYIRVLQDMYERSRTVVRCAVGQTEEFNVEVGLHQGSALSPFLFAMVMDQLSEEVRQESPWTMMFADYIVICSESREQVEENLGRWRFALERRGMKVSH</sequence>
<gene>
    <name evidence="5" type="ORF">QTP70_020810</name>
</gene>
<accession>A0AAE0RI26</accession>
<dbReference type="Gene3D" id="3.30.70.270">
    <property type="match status" value="1"/>
</dbReference>
<dbReference type="Pfam" id="PF05380">
    <property type="entry name" value="Peptidase_A17"/>
    <property type="match status" value="1"/>
</dbReference>
<dbReference type="GO" id="GO:0003676">
    <property type="term" value="F:nucleic acid binding"/>
    <property type="evidence" value="ECO:0007669"/>
    <property type="project" value="InterPro"/>
</dbReference>
<dbReference type="Proteomes" id="UP001274896">
    <property type="component" value="Unassembled WGS sequence"/>
</dbReference>
<dbReference type="Gene3D" id="3.30.420.10">
    <property type="entry name" value="Ribonuclease H-like superfamily/Ribonuclease H"/>
    <property type="match status" value="1"/>
</dbReference>
<comment type="similarity">
    <text evidence="1">Belongs to the beta type-B retroviral polymerase family. HERV class-II K(HML-2) pol subfamily.</text>
</comment>
<dbReference type="SUPFAM" id="SSF53098">
    <property type="entry name" value="Ribonuclease H-like"/>
    <property type="match status" value="1"/>
</dbReference>
<dbReference type="InterPro" id="IPR008042">
    <property type="entry name" value="Retrotrans_Pao"/>
</dbReference>
<evidence type="ECO:0000256" key="2">
    <source>
        <dbReference type="ARBA" id="ARBA00012180"/>
    </source>
</evidence>
<organism evidence="5 6">
    <name type="scientific">Hemibagrus guttatus</name>
    <dbReference type="NCBI Taxonomy" id="175788"/>
    <lineage>
        <taxon>Eukaryota</taxon>
        <taxon>Metazoa</taxon>
        <taxon>Chordata</taxon>
        <taxon>Craniata</taxon>
        <taxon>Vertebrata</taxon>
        <taxon>Euteleostomi</taxon>
        <taxon>Actinopterygii</taxon>
        <taxon>Neopterygii</taxon>
        <taxon>Teleostei</taxon>
        <taxon>Ostariophysi</taxon>
        <taxon>Siluriformes</taxon>
        <taxon>Bagridae</taxon>
        <taxon>Hemibagrus</taxon>
    </lineage>
</organism>
<evidence type="ECO:0000259" key="4">
    <source>
        <dbReference type="PROSITE" id="PS50878"/>
    </source>
</evidence>
<dbReference type="EMBL" id="JAUCMX010000002">
    <property type="protein sequence ID" value="KAK3554333.1"/>
    <property type="molecule type" value="Genomic_DNA"/>
</dbReference>
<dbReference type="InterPro" id="IPR000477">
    <property type="entry name" value="RT_dom"/>
</dbReference>
<dbReference type="GO" id="GO:0006259">
    <property type="term" value="P:DNA metabolic process"/>
    <property type="evidence" value="ECO:0007669"/>
    <property type="project" value="UniProtKB-ARBA"/>
</dbReference>
<reference evidence="5" key="1">
    <citation type="submission" date="2023-06" db="EMBL/GenBank/DDBJ databases">
        <title>Male Hemibagrus guttatus genome.</title>
        <authorList>
            <person name="Bian C."/>
        </authorList>
    </citation>
    <scope>NUCLEOTIDE SEQUENCE</scope>
    <source>
        <strain evidence="5">Male_cb2023</strain>
        <tissue evidence="5">Muscle</tissue>
    </source>
</reference>
<dbReference type="InterPro" id="IPR036397">
    <property type="entry name" value="RNaseH_sf"/>
</dbReference>
<feature type="non-terminal residue" evidence="5">
    <location>
        <position position="2260"/>
    </location>
</feature>
<feature type="coiled-coil region" evidence="3">
    <location>
        <begin position="83"/>
        <end position="121"/>
    </location>
</feature>
<dbReference type="SUPFAM" id="SSF56672">
    <property type="entry name" value="DNA/RNA polymerases"/>
    <property type="match status" value="1"/>
</dbReference>
<dbReference type="InterPro" id="IPR040676">
    <property type="entry name" value="DUF5641"/>
</dbReference>
<name>A0AAE0RI26_9TELE</name>
<dbReference type="PROSITE" id="PS50878">
    <property type="entry name" value="RT_POL"/>
    <property type="match status" value="1"/>
</dbReference>
<dbReference type="Pfam" id="PF00078">
    <property type="entry name" value="RVT_1"/>
    <property type="match status" value="1"/>
</dbReference>
<evidence type="ECO:0000313" key="5">
    <source>
        <dbReference type="EMBL" id="KAK3554333.1"/>
    </source>
</evidence>
<dbReference type="PANTHER" id="PTHR47331:SF6">
    <property type="entry name" value="DOUBLECORTIN DOMAIN-CONTAINING PROTEIN"/>
    <property type="match status" value="1"/>
</dbReference>
<dbReference type="Pfam" id="PF18701">
    <property type="entry name" value="DUF5641"/>
    <property type="match status" value="1"/>
</dbReference>
<dbReference type="CDD" id="cd01644">
    <property type="entry name" value="RT_pepA17"/>
    <property type="match status" value="1"/>
</dbReference>
<dbReference type="CDD" id="cd01650">
    <property type="entry name" value="RT_nLTR_like"/>
    <property type="match status" value="1"/>
</dbReference>
<evidence type="ECO:0000256" key="1">
    <source>
        <dbReference type="ARBA" id="ARBA00010879"/>
    </source>
</evidence>
<dbReference type="Gene3D" id="3.60.10.10">
    <property type="entry name" value="Endonuclease/exonuclease/phosphatase"/>
    <property type="match status" value="1"/>
</dbReference>
<dbReference type="InterPro" id="IPR012337">
    <property type="entry name" value="RNaseH-like_sf"/>
</dbReference>
<evidence type="ECO:0000256" key="3">
    <source>
        <dbReference type="SAM" id="Coils"/>
    </source>
</evidence>
<dbReference type="InterPro" id="IPR043502">
    <property type="entry name" value="DNA/RNA_pol_sf"/>
</dbReference>
<protein>
    <recommendedName>
        <fullName evidence="2">ribonuclease H</fullName>
        <ecNumber evidence="2">3.1.26.4</ecNumber>
    </recommendedName>
</protein>
<dbReference type="InterPro" id="IPR036691">
    <property type="entry name" value="Endo/exonu/phosph_ase_sf"/>
</dbReference>
<comment type="caution">
    <text evidence="5">The sequence shown here is derived from an EMBL/GenBank/DDBJ whole genome shotgun (WGS) entry which is preliminary data.</text>
</comment>
<proteinExistence type="inferred from homology"/>